<gene>
    <name evidence="3" type="primary">LOC105261903</name>
</gene>
<organism evidence="2 3">
    <name type="scientific">Musca domestica</name>
    <name type="common">House fly</name>
    <dbReference type="NCBI Taxonomy" id="7370"/>
    <lineage>
        <taxon>Eukaryota</taxon>
        <taxon>Metazoa</taxon>
        <taxon>Ecdysozoa</taxon>
        <taxon>Arthropoda</taxon>
        <taxon>Hexapoda</taxon>
        <taxon>Insecta</taxon>
        <taxon>Pterygota</taxon>
        <taxon>Neoptera</taxon>
        <taxon>Endopterygota</taxon>
        <taxon>Diptera</taxon>
        <taxon>Brachycera</taxon>
        <taxon>Muscomorpha</taxon>
        <taxon>Muscoidea</taxon>
        <taxon>Muscidae</taxon>
        <taxon>Musca</taxon>
    </lineage>
</organism>
<keyword evidence="2" id="KW-1185">Reference proteome</keyword>
<evidence type="ECO:0000313" key="3">
    <source>
        <dbReference type="RefSeq" id="XP_011293170.2"/>
    </source>
</evidence>
<dbReference type="GeneID" id="105261903"/>
<name>A0A9J7I9D8_MUSDO</name>
<feature type="signal peptide" evidence="1">
    <location>
        <begin position="1"/>
        <end position="18"/>
    </location>
</feature>
<dbReference type="Proteomes" id="UP001652621">
    <property type="component" value="Unplaced"/>
</dbReference>
<dbReference type="VEuPathDB" id="VectorBase:MDOA016196"/>
<dbReference type="RefSeq" id="XP_011293170.2">
    <property type="nucleotide sequence ID" value="XM_011294868.2"/>
</dbReference>
<reference evidence="3" key="1">
    <citation type="submission" date="2025-08" db="UniProtKB">
        <authorList>
            <consortium name="RefSeq"/>
        </authorList>
    </citation>
    <scope>IDENTIFICATION</scope>
    <source>
        <strain evidence="3">Aabys</strain>
        <tissue evidence="3">Whole body</tissue>
    </source>
</reference>
<proteinExistence type="predicted"/>
<sequence length="171" mass="19258">MNFLQFFMAISLSALASCEVSRAYLPVSNREMPLSDEAVGDLMATESNNLPPPKTNDLNSPEVRLFPPLTREDRTFNHHNYYQQQLHLQQQQHQQLLQNLGGGGFYYQKYYGVVPLRAIYLDRSGGYGNKLGNGGIQELANGVYVFKPLDNSIFEGVPVGNGKGYVFDKKY</sequence>
<protein>
    <submittedName>
        <fullName evidence="3">Uncharacterized protein LOC105261903</fullName>
    </submittedName>
</protein>
<accession>A0A9J7I9D8</accession>
<feature type="chain" id="PRO_5047079212" evidence="1">
    <location>
        <begin position="19"/>
        <end position="171"/>
    </location>
</feature>
<keyword evidence="1" id="KW-0732">Signal</keyword>
<evidence type="ECO:0000313" key="2">
    <source>
        <dbReference type="Proteomes" id="UP001652621"/>
    </source>
</evidence>
<evidence type="ECO:0000256" key="1">
    <source>
        <dbReference type="SAM" id="SignalP"/>
    </source>
</evidence>
<dbReference type="VEuPathDB" id="VectorBase:MDOMA2_010526"/>